<name>A0ABQ7D078_BRACR</name>
<protein>
    <submittedName>
        <fullName evidence="3">Uncharacterized protein</fullName>
    </submittedName>
</protein>
<evidence type="ECO:0000313" key="3">
    <source>
        <dbReference type="EMBL" id="KAF3564390.1"/>
    </source>
</evidence>
<gene>
    <name evidence="3" type="ORF">DY000_02015791</name>
</gene>
<sequence>MEVPRCWRAPLSSSPMTFVPLAYGAIFLFFAPGRHSLCAYVLSGKATVLLRPWAWRVRVDVVSCDFGPRLTWLLSAPAWVSHSQRFTMPFNVQAAVCFPLGEPLSTVSGHHLMTRRLVLNLLCHGHVNGWYMARKSGSEVAGTLDPEPGSWDPEPGSLNPEPRGLAFPFG</sequence>
<comment type="caution">
    <text evidence="3">The sequence shown here is derived from an EMBL/GenBank/DDBJ whole genome shotgun (WGS) entry which is preliminary data.</text>
</comment>
<dbReference type="Proteomes" id="UP000266723">
    <property type="component" value="Unassembled WGS sequence"/>
</dbReference>
<keyword evidence="4" id="KW-1185">Reference proteome</keyword>
<dbReference type="EMBL" id="QGKV02000759">
    <property type="protein sequence ID" value="KAF3564390.1"/>
    <property type="molecule type" value="Genomic_DNA"/>
</dbReference>
<keyword evidence="2" id="KW-0812">Transmembrane</keyword>
<reference evidence="3 4" key="1">
    <citation type="journal article" date="2020" name="BMC Genomics">
        <title>Intraspecific diversification of the crop wild relative Brassica cretica Lam. using demographic model selection.</title>
        <authorList>
            <person name="Kioukis A."/>
            <person name="Michalopoulou V.A."/>
            <person name="Briers L."/>
            <person name="Pirintsos S."/>
            <person name="Studholme D.J."/>
            <person name="Pavlidis P."/>
            <person name="Sarris P.F."/>
        </authorList>
    </citation>
    <scope>NUCLEOTIDE SEQUENCE [LARGE SCALE GENOMIC DNA]</scope>
    <source>
        <strain evidence="4">cv. PFS-1207/04</strain>
    </source>
</reference>
<keyword evidence="2" id="KW-0472">Membrane</keyword>
<evidence type="ECO:0000256" key="1">
    <source>
        <dbReference type="SAM" id="MobiDB-lite"/>
    </source>
</evidence>
<organism evidence="3 4">
    <name type="scientific">Brassica cretica</name>
    <name type="common">Mustard</name>
    <dbReference type="NCBI Taxonomy" id="69181"/>
    <lineage>
        <taxon>Eukaryota</taxon>
        <taxon>Viridiplantae</taxon>
        <taxon>Streptophyta</taxon>
        <taxon>Embryophyta</taxon>
        <taxon>Tracheophyta</taxon>
        <taxon>Spermatophyta</taxon>
        <taxon>Magnoliopsida</taxon>
        <taxon>eudicotyledons</taxon>
        <taxon>Gunneridae</taxon>
        <taxon>Pentapetalae</taxon>
        <taxon>rosids</taxon>
        <taxon>malvids</taxon>
        <taxon>Brassicales</taxon>
        <taxon>Brassicaceae</taxon>
        <taxon>Brassiceae</taxon>
        <taxon>Brassica</taxon>
    </lineage>
</organism>
<feature type="region of interest" description="Disordered" evidence="1">
    <location>
        <begin position="141"/>
        <end position="170"/>
    </location>
</feature>
<accession>A0ABQ7D078</accession>
<keyword evidence="2" id="KW-1133">Transmembrane helix</keyword>
<evidence type="ECO:0000313" key="4">
    <source>
        <dbReference type="Proteomes" id="UP000266723"/>
    </source>
</evidence>
<evidence type="ECO:0000256" key="2">
    <source>
        <dbReference type="SAM" id="Phobius"/>
    </source>
</evidence>
<proteinExistence type="predicted"/>
<feature type="transmembrane region" description="Helical" evidence="2">
    <location>
        <begin position="20"/>
        <end position="42"/>
    </location>
</feature>